<comment type="caution">
    <text evidence="4">The sequence shown here is derived from an EMBL/GenBank/DDBJ whole genome shotgun (WGS) entry which is preliminary data.</text>
</comment>
<evidence type="ECO:0000259" key="3">
    <source>
        <dbReference type="PROSITE" id="PS51099"/>
    </source>
</evidence>
<dbReference type="RefSeq" id="WP_131911567.1">
    <property type="nucleotide sequence ID" value="NZ_OU594967.1"/>
</dbReference>
<keyword evidence="5" id="KW-1185">Reference proteome</keyword>
<keyword evidence="2" id="KW-0598">Phosphotransferase system</keyword>
<reference evidence="4 5" key="1">
    <citation type="submission" date="2019-03" db="EMBL/GenBank/DDBJ databases">
        <title>Genomic Encyclopedia of Type Strains, Phase IV (KMG-IV): sequencing the most valuable type-strain genomes for metagenomic binning, comparative biology and taxonomic classification.</title>
        <authorList>
            <person name="Goeker M."/>
        </authorList>
    </citation>
    <scope>NUCLEOTIDE SEQUENCE [LARGE SCALE GENOMIC DNA]</scope>
    <source>
        <strain evidence="4 5">DSM 18577</strain>
    </source>
</reference>
<dbReference type="CDD" id="cd05563">
    <property type="entry name" value="PTS_IIB_ascorbate"/>
    <property type="match status" value="1"/>
</dbReference>
<evidence type="ECO:0000256" key="2">
    <source>
        <dbReference type="ARBA" id="ARBA00022683"/>
    </source>
</evidence>
<dbReference type="PROSITE" id="PS51099">
    <property type="entry name" value="PTS_EIIB_TYPE_2"/>
    <property type="match status" value="1"/>
</dbReference>
<dbReference type="Proteomes" id="UP000295565">
    <property type="component" value="Unassembled WGS sequence"/>
</dbReference>
<dbReference type="Gene3D" id="3.40.50.2300">
    <property type="match status" value="1"/>
</dbReference>
<dbReference type="InterPro" id="IPR036095">
    <property type="entry name" value="PTS_EIIB-like_sf"/>
</dbReference>
<dbReference type="InterPro" id="IPR013011">
    <property type="entry name" value="PTS_EIIB_2"/>
</dbReference>
<evidence type="ECO:0000313" key="4">
    <source>
        <dbReference type="EMBL" id="TCK58600.1"/>
    </source>
</evidence>
<dbReference type="GO" id="GO:0008982">
    <property type="term" value="F:protein-N(PI)-phosphohistidine-sugar phosphotransferase activity"/>
    <property type="evidence" value="ECO:0007669"/>
    <property type="project" value="InterPro"/>
</dbReference>
<dbReference type="Pfam" id="PF02302">
    <property type="entry name" value="PTS_IIB"/>
    <property type="match status" value="1"/>
</dbReference>
<protein>
    <submittedName>
        <fullName evidence="4">PTS system IIB component (L-Asc family)</fullName>
    </submittedName>
</protein>
<evidence type="ECO:0000256" key="1">
    <source>
        <dbReference type="ARBA" id="ARBA00022679"/>
    </source>
</evidence>
<feature type="domain" description="PTS EIIB type-2" evidence="3">
    <location>
        <begin position="1"/>
        <end position="91"/>
    </location>
</feature>
<gene>
    <name evidence="4" type="ORF">EV690_0731</name>
</gene>
<organism evidence="4 5">
    <name type="scientific">Celerinatantimonas diazotrophica</name>
    <dbReference type="NCBI Taxonomy" id="412034"/>
    <lineage>
        <taxon>Bacteria</taxon>
        <taxon>Pseudomonadati</taxon>
        <taxon>Pseudomonadota</taxon>
        <taxon>Gammaproteobacteria</taxon>
        <taxon>Celerinatantimonadaceae</taxon>
        <taxon>Celerinatantimonas</taxon>
    </lineage>
</organism>
<proteinExistence type="predicted"/>
<evidence type="ECO:0000313" key="5">
    <source>
        <dbReference type="Proteomes" id="UP000295565"/>
    </source>
</evidence>
<keyword evidence="1" id="KW-0808">Transferase</keyword>
<accession>A0A4R1K3W8</accession>
<dbReference type="InterPro" id="IPR003501">
    <property type="entry name" value="PTS_EIIB_2/3"/>
</dbReference>
<dbReference type="OrthoDB" id="6603449at2"/>
<dbReference type="GO" id="GO:0009401">
    <property type="term" value="P:phosphoenolpyruvate-dependent sugar phosphotransferase system"/>
    <property type="evidence" value="ECO:0007669"/>
    <property type="project" value="UniProtKB-KW"/>
</dbReference>
<dbReference type="EMBL" id="SMGD01000011">
    <property type="protein sequence ID" value="TCK58600.1"/>
    <property type="molecule type" value="Genomic_DNA"/>
</dbReference>
<sequence>MKITVVCGNGLGSSLMMEMMIKKILDAENVQYDIDHVDLSSVHGTRSDIFIGTKDITSQFSTDSGVVVSLDNAVNQEAMKEKILAAIDQLNS</sequence>
<name>A0A4R1K3W8_9GAMM</name>
<dbReference type="SUPFAM" id="SSF52794">
    <property type="entry name" value="PTS system IIB component-like"/>
    <property type="match status" value="1"/>
</dbReference>
<dbReference type="AlphaFoldDB" id="A0A4R1K3W8"/>